<dbReference type="InterPro" id="IPR019798">
    <property type="entry name" value="Ser_HO-MeTrfase_PLP_BS"/>
</dbReference>
<keyword evidence="5 10" id="KW-0554">One-carbon metabolism</keyword>
<dbReference type="RefSeq" id="WP_067148160.1">
    <property type="nucleotide sequence ID" value="NZ_CP014265.1"/>
</dbReference>
<dbReference type="PROSITE" id="PS00096">
    <property type="entry name" value="SHMT"/>
    <property type="match status" value="1"/>
</dbReference>
<dbReference type="InterPro" id="IPR001085">
    <property type="entry name" value="Ser_HO-MeTrfase"/>
</dbReference>
<dbReference type="KEGG" id="mol:YLM1_1553"/>
<dbReference type="HAMAP" id="MF_00051">
    <property type="entry name" value="SHMT"/>
    <property type="match status" value="1"/>
</dbReference>
<comment type="subcellular location">
    <subcellularLocation>
        <location evidence="10">Cytoplasm</location>
    </subcellularLocation>
</comment>
<dbReference type="Pfam" id="PF00464">
    <property type="entry name" value="SHMT"/>
    <property type="match status" value="1"/>
</dbReference>
<evidence type="ECO:0000256" key="7">
    <source>
        <dbReference type="ARBA" id="ARBA00022679"/>
    </source>
</evidence>
<feature type="site" description="Plays an important role in substrate specificity" evidence="10">
    <location>
        <position position="226"/>
    </location>
</feature>
<keyword evidence="8 10" id="KW-0663">Pyridoxal phosphate</keyword>
<reference evidence="13 14" key="1">
    <citation type="journal article" date="2016" name="Genome Announc.">
        <title>Draft Genome Sequence of the Rumen Methanogen Methanobrevibacter olleyae YLM1.</title>
        <authorList>
            <person name="Kelly W.J."/>
            <person name="Li D."/>
            <person name="Lambie S.C."/>
            <person name="Cox F."/>
            <person name="Attwood G.T."/>
            <person name="Altermann E."/>
            <person name="Leahy S.C."/>
        </authorList>
    </citation>
    <scope>NUCLEOTIDE SEQUENCE [LARGE SCALE GENOMIC DNA]</scope>
    <source>
        <strain evidence="13 14">YLM1</strain>
    </source>
</reference>
<evidence type="ECO:0000256" key="6">
    <source>
        <dbReference type="ARBA" id="ARBA00022605"/>
    </source>
</evidence>
<dbReference type="GO" id="GO:0035999">
    <property type="term" value="P:tetrahydrofolate interconversion"/>
    <property type="evidence" value="ECO:0007669"/>
    <property type="project" value="InterPro"/>
</dbReference>
<dbReference type="STRING" id="294671.YLM1_1553"/>
<keyword evidence="13" id="KW-0489">Methyltransferase</keyword>
<dbReference type="EC" id="2.1.2.-" evidence="10"/>
<dbReference type="Gene3D" id="3.40.640.10">
    <property type="entry name" value="Type I PLP-dependent aspartate aminotransferase-like (Major domain)"/>
    <property type="match status" value="1"/>
</dbReference>
<sequence length="423" mass="47056">MYQYEEDVNRFNELMKVHNDWMRDSINLIASENITSNQVKTAMVSDLSHRYAEGQAYQRLYQGCTYIDQIEDLAKQLSCKVYDCTYANVQPVSGVTANLAAFFGFAKSGDKMMAMNIPFGGHISHANVSAAGIRGLKTLEHPFDPSIMNIDIDAMNKMILEEKPKIILFGGSLFLFPHPVKEAVDAAQEVGATIMYDGAHVLGLIAGKQFQDPLKEGAEILMGSTHKTFPGPQGGIILSQEENKDLIDNAVFPGVVSNHHLHHLAGLGIATAEMLEFGKDYAKQTIKNAKALAGALAEEGFNVLCEDLGYTESHQVAMDVSDVKRATLLAKELEQNNVILNKNLIPGDNVNDSDNPSGIRIGTQEITRRGMKEKEMEEVAKFIWRVAEGESLDIKDEVTEFMSQYRTIHYAFKEEEGYKYIQY</sequence>
<evidence type="ECO:0000256" key="11">
    <source>
        <dbReference type="PIRSR" id="PIRSR000412-50"/>
    </source>
</evidence>
<dbReference type="GO" id="GO:0030170">
    <property type="term" value="F:pyridoxal phosphate binding"/>
    <property type="evidence" value="ECO:0007669"/>
    <property type="project" value="UniProtKB-UniRule"/>
</dbReference>
<dbReference type="FunFam" id="3.40.640.10:FF:000101">
    <property type="entry name" value="Serine hydroxymethyltransferase"/>
    <property type="match status" value="1"/>
</dbReference>
<evidence type="ECO:0000256" key="5">
    <source>
        <dbReference type="ARBA" id="ARBA00022563"/>
    </source>
</evidence>
<protein>
    <recommendedName>
        <fullName evidence="10">Serine hydroxymethyltransferase</fullName>
        <shortName evidence="10">SHMT</shortName>
        <shortName evidence="10">Serine methylase</shortName>
        <ecNumber evidence="10">2.1.2.-</ecNumber>
    </recommendedName>
</protein>
<keyword evidence="4 10" id="KW-0963">Cytoplasm</keyword>
<evidence type="ECO:0000256" key="2">
    <source>
        <dbReference type="ARBA" id="ARBA00006376"/>
    </source>
</evidence>
<dbReference type="GO" id="GO:0005737">
    <property type="term" value="C:cytoplasm"/>
    <property type="evidence" value="ECO:0007669"/>
    <property type="project" value="UniProtKB-SubCell"/>
</dbReference>
<dbReference type="PANTHER" id="PTHR11680:SF35">
    <property type="entry name" value="SERINE HYDROXYMETHYLTRANSFERASE 1"/>
    <property type="match status" value="1"/>
</dbReference>
<evidence type="ECO:0000313" key="13">
    <source>
        <dbReference type="EMBL" id="AMK16108.1"/>
    </source>
</evidence>
<dbReference type="InterPro" id="IPR039429">
    <property type="entry name" value="SHMT-like_dom"/>
</dbReference>
<evidence type="ECO:0000256" key="10">
    <source>
        <dbReference type="HAMAP-Rule" id="MF_00051"/>
    </source>
</evidence>
<dbReference type="GO" id="GO:0008168">
    <property type="term" value="F:methyltransferase activity"/>
    <property type="evidence" value="ECO:0007669"/>
    <property type="project" value="UniProtKB-KW"/>
</dbReference>
<keyword evidence="6 10" id="KW-0028">Amino-acid biosynthesis</keyword>
<comment type="caution">
    <text evidence="10">Lacks conserved residue(s) required for the propagation of feature annotation.</text>
</comment>
<dbReference type="NCBIfam" id="NF000586">
    <property type="entry name" value="PRK00011.1"/>
    <property type="match status" value="1"/>
</dbReference>
<dbReference type="EMBL" id="CP014265">
    <property type="protein sequence ID" value="AMK16108.1"/>
    <property type="molecule type" value="Genomic_DNA"/>
</dbReference>
<feature type="domain" description="Serine hydroxymethyltransferase-like" evidence="12">
    <location>
        <begin position="11"/>
        <end position="383"/>
    </location>
</feature>
<feature type="modified residue" description="N6-(pyridoxal phosphate)lysine" evidence="10 11">
    <location>
        <position position="227"/>
    </location>
</feature>
<evidence type="ECO:0000256" key="9">
    <source>
        <dbReference type="ARBA" id="ARBA00051924"/>
    </source>
</evidence>
<dbReference type="AlphaFoldDB" id="A0A126R228"/>
<feature type="binding site" evidence="10">
    <location>
        <begin position="121"/>
        <end position="123"/>
    </location>
    <ligand>
        <name>(6S)-5,6,7,8-tetrahydrofolate</name>
        <dbReference type="ChEBI" id="CHEBI:57453"/>
    </ligand>
</feature>
<keyword evidence="7 10" id="KW-0808">Transferase</keyword>
<dbReference type="InterPro" id="IPR015422">
    <property type="entry name" value="PyrdxlP-dep_Trfase_small"/>
</dbReference>
<evidence type="ECO:0000259" key="12">
    <source>
        <dbReference type="Pfam" id="PF00464"/>
    </source>
</evidence>
<dbReference type="PANTHER" id="PTHR11680">
    <property type="entry name" value="SERINE HYDROXYMETHYLTRANSFERASE"/>
    <property type="match status" value="1"/>
</dbReference>
<comment type="subunit">
    <text evidence="3 10">Homodimer.</text>
</comment>
<comment type="catalytic activity">
    <reaction evidence="9 10">
        <text>5,10-methylenetetrahydromethanopterin + glycine + H2O = 5,6,7,8-tetrahydromethanopterin + L-serine</text>
        <dbReference type="Rhea" id="RHEA:47104"/>
        <dbReference type="ChEBI" id="CHEBI:15377"/>
        <dbReference type="ChEBI" id="CHEBI:33384"/>
        <dbReference type="ChEBI" id="CHEBI:57305"/>
        <dbReference type="ChEBI" id="CHEBI:57818"/>
        <dbReference type="ChEBI" id="CHEBI:58103"/>
    </reaction>
</comment>
<name>A0A126R228_METOL</name>
<dbReference type="UniPathway" id="UPA00288">
    <property type="reaction ID" value="UER01023"/>
</dbReference>
<comment type="cofactor">
    <cofactor evidence="1 10 11">
        <name>pyridoxal 5'-phosphate</name>
        <dbReference type="ChEBI" id="CHEBI:597326"/>
    </cofactor>
</comment>
<comment type="pathway">
    <text evidence="10">Amino-acid biosynthesis; glycine biosynthesis; glycine from L-serine: step 1/1.</text>
</comment>
<evidence type="ECO:0000256" key="8">
    <source>
        <dbReference type="ARBA" id="ARBA00022898"/>
    </source>
</evidence>
<organism evidence="13 14">
    <name type="scientific">Methanobrevibacter olleyae</name>
    <dbReference type="NCBI Taxonomy" id="294671"/>
    <lineage>
        <taxon>Archaea</taxon>
        <taxon>Methanobacteriati</taxon>
        <taxon>Methanobacteriota</taxon>
        <taxon>Methanomada group</taxon>
        <taxon>Methanobacteria</taxon>
        <taxon>Methanobacteriales</taxon>
        <taxon>Methanobacteriaceae</taxon>
        <taxon>Methanobrevibacter</taxon>
    </lineage>
</organism>
<dbReference type="GeneID" id="28489871"/>
<comment type="function">
    <text evidence="10">Catalyzes the reversible interconversion of serine and glycine with tetrahydromethanopterin (H4MPT) serving as the one-carbon carrier. Also exhibits a pteridine-independent aldolase activity toward beta-hydroxyamino acids, producing glycine and aldehydes, via a retro-aldol mechanism.</text>
</comment>
<dbReference type="Proteomes" id="UP000066376">
    <property type="component" value="Chromosome"/>
</dbReference>
<dbReference type="InterPro" id="IPR049943">
    <property type="entry name" value="Ser_HO-MeTrfase-like"/>
</dbReference>
<gene>
    <name evidence="10" type="primary">glyA</name>
    <name evidence="13" type="ORF">YLM1_1553</name>
</gene>
<evidence type="ECO:0000256" key="1">
    <source>
        <dbReference type="ARBA" id="ARBA00001933"/>
    </source>
</evidence>
<accession>A0A126R228</accession>
<dbReference type="InterPro" id="IPR015424">
    <property type="entry name" value="PyrdxlP-dep_Trfase"/>
</dbReference>
<dbReference type="SUPFAM" id="SSF53383">
    <property type="entry name" value="PLP-dependent transferases"/>
    <property type="match status" value="1"/>
</dbReference>
<keyword evidence="14" id="KW-1185">Reference proteome</keyword>
<dbReference type="InterPro" id="IPR015421">
    <property type="entry name" value="PyrdxlP-dep_Trfase_major"/>
</dbReference>
<comment type="similarity">
    <text evidence="2 10">Belongs to the SHMT family.</text>
</comment>
<dbReference type="GO" id="GO:0004372">
    <property type="term" value="F:glycine hydroxymethyltransferase activity"/>
    <property type="evidence" value="ECO:0007669"/>
    <property type="project" value="UniProtKB-UniRule"/>
</dbReference>
<dbReference type="Gene3D" id="3.90.1150.10">
    <property type="entry name" value="Aspartate Aminotransferase, domain 1"/>
    <property type="match status" value="1"/>
</dbReference>
<reference evidence="14" key="2">
    <citation type="submission" date="2016-02" db="EMBL/GenBank/DDBJ databases">
        <title>The draft genome sequence of the rumen methanogen Methanobrevibacter olleyae YLM1.</title>
        <authorList>
            <consortium name="New Zealand Agricultural Greenhouse Gas Research Centre/Pastoral Greenhouse Gas Research Consortium"/>
            <person name="Kelly W.J."/>
            <person name="Li D."/>
            <person name="Lambie S.C."/>
            <person name="Attwood G.T."/>
            <person name="Altermann E."/>
            <person name="Leahy S.C."/>
        </authorList>
    </citation>
    <scope>NUCLEOTIDE SEQUENCE [LARGE SCALE GENOMIC DNA]</scope>
    <source>
        <strain evidence="14">YLM1</strain>
    </source>
</reference>
<dbReference type="PIRSF" id="PIRSF000412">
    <property type="entry name" value="SHMT"/>
    <property type="match status" value="1"/>
</dbReference>
<dbReference type="GO" id="GO:0032259">
    <property type="term" value="P:methylation"/>
    <property type="evidence" value="ECO:0007669"/>
    <property type="project" value="UniProtKB-KW"/>
</dbReference>
<dbReference type="PATRIC" id="fig|294671.3.peg.1617"/>
<evidence type="ECO:0000256" key="4">
    <source>
        <dbReference type="ARBA" id="ARBA00022490"/>
    </source>
</evidence>
<evidence type="ECO:0000313" key="14">
    <source>
        <dbReference type="Proteomes" id="UP000066376"/>
    </source>
</evidence>
<dbReference type="CDD" id="cd00378">
    <property type="entry name" value="SHMT"/>
    <property type="match status" value="1"/>
</dbReference>
<proteinExistence type="inferred from homology"/>
<dbReference type="GO" id="GO:0019264">
    <property type="term" value="P:glycine biosynthetic process from serine"/>
    <property type="evidence" value="ECO:0007669"/>
    <property type="project" value="UniProtKB-UniRule"/>
</dbReference>
<evidence type="ECO:0000256" key="3">
    <source>
        <dbReference type="ARBA" id="ARBA00011738"/>
    </source>
</evidence>